<sequence length="173" mass="19145">MTNLRFEPIGSEHDVSYFDCGIASLDNWLDREALNAHRGGLSRTHVSVEPDDDYHTVKGYFTLAPTLVTEQIPGSSGSRTAGYPSYVLCKLARDRSMARTGHGAELIAEAVVKTLEAADAAGGRFLVVDPHFQDLAEGDAEKLRAFYRTYGFVDLVETNRMYATIKTLRNSLR</sequence>
<dbReference type="Gene3D" id="3.40.630.30">
    <property type="match status" value="1"/>
</dbReference>
<reference evidence="3 4" key="1">
    <citation type="submission" date="2016-12" db="EMBL/GenBank/DDBJ databases">
        <title>The new phylogeny of genus Mycobacterium.</title>
        <authorList>
            <person name="Tortoli E."/>
            <person name="Trovato A."/>
            <person name="Cirillo D.M."/>
        </authorList>
    </citation>
    <scope>NUCLEOTIDE SEQUENCE [LARGE SCALE GENOMIC DNA]</scope>
    <source>
        <strain evidence="3 4">DSM 45069</strain>
    </source>
</reference>
<name>A0A1W9Z5V9_MYCAI</name>
<dbReference type="GO" id="GO:0016746">
    <property type="term" value="F:acyltransferase activity"/>
    <property type="evidence" value="ECO:0007669"/>
    <property type="project" value="UniProtKB-KW"/>
</dbReference>
<evidence type="ECO:0000313" key="3">
    <source>
        <dbReference type="EMBL" id="ORA07757.1"/>
    </source>
</evidence>
<dbReference type="AlphaFoldDB" id="A0A1W9Z5V9"/>
<dbReference type="PANTHER" id="PTHR36449">
    <property type="entry name" value="ACETYLTRANSFERASE-RELATED"/>
    <property type="match status" value="1"/>
</dbReference>
<keyword evidence="4" id="KW-1185">Reference proteome</keyword>
<gene>
    <name evidence="3" type="ORF">BST14_26410</name>
</gene>
<dbReference type="Proteomes" id="UP000192707">
    <property type="component" value="Unassembled WGS sequence"/>
</dbReference>
<evidence type="ECO:0000313" key="4">
    <source>
        <dbReference type="Proteomes" id="UP000192707"/>
    </source>
</evidence>
<evidence type="ECO:0000256" key="1">
    <source>
        <dbReference type="ARBA" id="ARBA00022679"/>
    </source>
</evidence>
<dbReference type="EMBL" id="MVHG01000125">
    <property type="protein sequence ID" value="ORA07757.1"/>
    <property type="molecule type" value="Genomic_DNA"/>
</dbReference>
<accession>A0A1W9Z5V9</accession>
<keyword evidence="1" id="KW-0808">Transferase</keyword>
<protein>
    <recommendedName>
        <fullName evidence="5">GNAT family N-acetyltransferase</fullName>
    </recommendedName>
</protein>
<dbReference type="OrthoDB" id="9799147at2"/>
<dbReference type="PANTHER" id="PTHR36449:SF1">
    <property type="entry name" value="ACETYLTRANSFERASE"/>
    <property type="match status" value="1"/>
</dbReference>
<keyword evidence="2" id="KW-0012">Acyltransferase</keyword>
<evidence type="ECO:0008006" key="5">
    <source>
        <dbReference type="Google" id="ProtNLM"/>
    </source>
</evidence>
<dbReference type="RefSeq" id="WP_083067233.1">
    <property type="nucleotide sequence ID" value="NZ_MVHG01000125.1"/>
</dbReference>
<evidence type="ECO:0000256" key="2">
    <source>
        <dbReference type="ARBA" id="ARBA00023315"/>
    </source>
</evidence>
<comment type="caution">
    <text evidence="3">The sequence shown here is derived from an EMBL/GenBank/DDBJ whole genome shotgun (WGS) entry which is preliminary data.</text>
</comment>
<organism evidence="3 4">
    <name type="scientific">Mycobacterium arosiense ATCC BAA-1401 = DSM 45069</name>
    <dbReference type="NCBI Taxonomy" id="1265311"/>
    <lineage>
        <taxon>Bacteria</taxon>
        <taxon>Bacillati</taxon>
        <taxon>Actinomycetota</taxon>
        <taxon>Actinomycetes</taxon>
        <taxon>Mycobacteriales</taxon>
        <taxon>Mycobacteriaceae</taxon>
        <taxon>Mycobacterium</taxon>
        <taxon>Mycobacterium avium complex (MAC)</taxon>
    </lineage>
</organism>
<proteinExistence type="predicted"/>